<proteinExistence type="predicted"/>
<accession>A0ACB8WTJ8</accession>
<evidence type="ECO:0000313" key="2">
    <source>
        <dbReference type="Proteomes" id="UP000831701"/>
    </source>
</evidence>
<organism evidence="1 2">
    <name type="scientific">Scortum barcoo</name>
    <name type="common">barcoo grunter</name>
    <dbReference type="NCBI Taxonomy" id="214431"/>
    <lineage>
        <taxon>Eukaryota</taxon>
        <taxon>Metazoa</taxon>
        <taxon>Chordata</taxon>
        <taxon>Craniata</taxon>
        <taxon>Vertebrata</taxon>
        <taxon>Euteleostomi</taxon>
        <taxon>Actinopterygii</taxon>
        <taxon>Neopterygii</taxon>
        <taxon>Teleostei</taxon>
        <taxon>Neoteleostei</taxon>
        <taxon>Acanthomorphata</taxon>
        <taxon>Eupercaria</taxon>
        <taxon>Centrarchiformes</taxon>
        <taxon>Terapontoidei</taxon>
        <taxon>Terapontidae</taxon>
        <taxon>Scortum</taxon>
    </lineage>
</organism>
<dbReference type="Proteomes" id="UP000831701">
    <property type="component" value="Chromosome 6"/>
</dbReference>
<keyword evidence="2" id="KW-1185">Reference proteome</keyword>
<feature type="non-terminal residue" evidence="1">
    <location>
        <position position="363"/>
    </location>
</feature>
<comment type="caution">
    <text evidence="1">The sequence shown here is derived from an EMBL/GenBank/DDBJ whole genome shotgun (WGS) entry which is preliminary data.</text>
</comment>
<evidence type="ECO:0000313" key="1">
    <source>
        <dbReference type="EMBL" id="KAI3370929.1"/>
    </source>
</evidence>
<name>A0ACB8WTJ8_9TELE</name>
<protein>
    <submittedName>
        <fullName evidence="1">Uncharacterized protein</fullName>
    </submittedName>
</protein>
<dbReference type="EMBL" id="CM041536">
    <property type="protein sequence ID" value="KAI3370929.1"/>
    <property type="molecule type" value="Genomic_DNA"/>
</dbReference>
<sequence length="363" mass="41120">MYILEKLIYFWNIFKTRKEDFTSVKQWWECGKIEIKQLCQQYILNVSQDIKSMRDLETEIVELTLTLTRGCFEELKSKKAVLADLLGSKAQGALVRSHFQSTALMDASSSFFFGLEKKNGQSRFIHALRSDKGQLLTEAGEIRRRAVQFYAQLYQSEYTEDQQRAGGSSDLRGSVCSAAEVLSESLSDRSLPRSSRRAVLTLLPKKGDLQDIKNWRPVSLLCTDYKLLSKVLANRLRKVMDQVIHRTQTYCVPGRSIVDNVSLIRDILEVSGSLGFDAGLVSLDQEKAFDRVKHRYLWKVLKRFGLNPGLIAKIKEPLIHGAQLDVRDSSRPGLSQRLVSAGAVKLRCIVVAARPLSLSTWTE</sequence>
<gene>
    <name evidence="1" type="ORF">L3Q82_023482</name>
</gene>
<reference evidence="1" key="1">
    <citation type="submission" date="2022-04" db="EMBL/GenBank/DDBJ databases">
        <title>Jade perch genome.</title>
        <authorList>
            <person name="Chao B."/>
        </authorList>
    </citation>
    <scope>NUCLEOTIDE SEQUENCE</scope>
    <source>
        <strain evidence="1">CB-2022</strain>
    </source>
</reference>